<keyword evidence="5" id="KW-0808">Transferase</keyword>
<evidence type="ECO:0000256" key="1">
    <source>
        <dbReference type="ARBA" id="ARBA00008676"/>
    </source>
</evidence>
<feature type="non-terminal residue" evidence="6">
    <location>
        <position position="1"/>
    </location>
</feature>
<comment type="similarity">
    <text evidence="1">Belongs to the PanB family.</text>
</comment>
<dbReference type="Gene3D" id="3.20.20.60">
    <property type="entry name" value="Phosphoenolpyruvate-binding domains"/>
    <property type="match status" value="1"/>
</dbReference>
<evidence type="ECO:0000256" key="3">
    <source>
        <dbReference type="ARBA" id="ARBA00012618"/>
    </source>
</evidence>
<dbReference type="Proteomes" id="UP000712673">
    <property type="component" value="Unassembled WGS sequence"/>
</dbReference>
<gene>
    <name evidence="6" type="ORF">FJZ47_22970</name>
</gene>
<proteinExistence type="inferred from homology"/>
<dbReference type="SUPFAM" id="SSF51621">
    <property type="entry name" value="Phosphoenolpyruvate/pyruvate domain"/>
    <property type="match status" value="1"/>
</dbReference>
<dbReference type="PANTHER" id="PTHR20881:SF0">
    <property type="entry name" value="3-METHYL-2-OXOBUTANOATE HYDROXYMETHYLTRANSFERASE"/>
    <property type="match status" value="1"/>
</dbReference>
<sequence>VLELVPIELAALIRQRLQIPTIGIGAGPGCDGQVQVWHDLLGLFEMFVPKHTHQYAHLGDTIRTALTAYKTDVEQRQFPTAAHAANMDATLLADL</sequence>
<name>A0A937W4T1_UNCTE</name>
<dbReference type="EC" id="2.1.2.11" evidence="3"/>
<dbReference type="GO" id="GO:0015940">
    <property type="term" value="P:pantothenate biosynthetic process"/>
    <property type="evidence" value="ECO:0007669"/>
    <property type="project" value="UniProtKB-KW"/>
</dbReference>
<evidence type="ECO:0000313" key="7">
    <source>
        <dbReference type="Proteomes" id="UP000712673"/>
    </source>
</evidence>
<dbReference type="PANTHER" id="PTHR20881">
    <property type="entry name" value="3-METHYL-2-OXOBUTANOATE HYDROXYMETHYLTRANSFERASE"/>
    <property type="match status" value="1"/>
</dbReference>
<dbReference type="EMBL" id="VGLS01000985">
    <property type="protein sequence ID" value="MBM3226637.1"/>
    <property type="molecule type" value="Genomic_DNA"/>
</dbReference>
<comment type="subunit">
    <text evidence="2">Homodecamer; pentamer of dimers.</text>
</comment>
<evidence type="ECO:0000256" key="4">
    <source>
        <dbReference type="ARBA" id="ARBA00022655"/>
    </source>
</evidence>
<dbReference type="GO" id="GO:0003864">
    <property type="term" value="F:3-methyl-2-oxobutanoate hydroxymethyltransferase activity"/>
    <property type="evidence" value="ECO:0007669"/>
    <property type="project" value="UniProtKB-EC"/>
</dbReference>
<evidence type="ECO:0000256" key="5">
    <source>
        <dbReference type="ARBA" id="ARBA00022679"/>
    </source>
</evidence>
<protein>
    <recommendedName>
        <fullName evidence="3">3-methyl-2-oxobutanoate hydroxymethyltransferase</fullName>
        <ecNumber evidence="3">2.1.2.11</ecNumber>
    </recommendedName>
</protein>
<evidence type="ECO:0000256" key="2">
    <source>
        <dbReference type="ARBA" id="ARBA00011424"/>
    </source>
</evidence>
<dbReference type="Pfam" id="PF02548">
    <property type="entry name" value="Pantoate_transf"/>
    <property type="match status" value="1"/>
</dbReference>
<dbReference type="InterPro" id="IPR003700">
    <property type="entry name" value="Pantoate_hydroxy_MeTrfase"/>
</dbReference>
<accession>A0A937W4T1</accession>
<organism evidence="6 7">
    <name type="scientific">Tectimicrobiota bacterium</name>
    <dbReference type="NCBI Taxonomy" id="2528274"/>
    <lineage>
        <taxon>Bacteria</taxon>
        <taxon>Pseudomonadati</taxon>
        <taxon>Nitrospinota/Tectimicrobiota group</taxon>
        <taxon>Candidatus Tectimicrobiota</taxon>
    </lineage>
</organism>
<dbReference type="GO" id="GO:0000287">
    <property type="term" value="F:magnesium ion binding"/>
    <property type="evidence" value="ECO:0007669"/>
    <property type="project" value="TreeGrafter"/>
</dbReference>
<dbReference type="InterPro" id="IPR015813">
    <property type="entry name" value="Pyrv/PenolPyrv_kinase-like_dom"/>
</dbReference>
<dbReference type="AlphaFoldDB" id="A0A937W4T1"/>
<keyword evidence="4" id="KW-0566">Pantothenate biosynthesis</keyword>
<reference evidence="6" key="1">
    <citation type="submission" date="2019-03" db="EMBL/GenBank/DDBJ databases">
        <title>Lake Tanganyika Metagenome-Assembled Genomes (MAGs).</title>
        <authorList>
            <person name="Tran P."/>
        </authorList>
    </citation>
    <scope>NUCLEOTIDE SEQUENCE</scope>
    <source>
        <strain evidence="6">K_DeepCast_65m_m2_066</strain>
    </source>
</reference>
<evidence type="ECO:0000313" key="6">
    <source>
        <dbReference type="EMBL" id="MBM3226637.1"/>
    </source>
</evidence>
<comment type="caution">
    <text evidence="6">The sequence shown here is derived from an EMBL/GenBank/DDBJ whole genome shotgun (WGS) entry which is preliminary data.</text>
</comment>
<dbReference type="InterPro" id="IPR040442">
    <property type="entry name" value="Pyrv_kinase-like_dom_sf"/>
</dbReference>